<feature type="transmembrane region" description="Helical" evidence="7">
    <location>
        <begin position="212"/>
        <end position="230"/>
    </location>
</feature>
<dbReference type="RefSeq" id="WP_014561665.1">
    <property type="nucleotide sequence ID" value="NC_017464.1"/>
</dbReference>
<evidence type="ECO:0000256" key="5">
    <source>
        <dbReference type="ARBA" id="ARBA00022989"/>
    </source>
</evidence>
<dbReference type="EMBL" id="CP003418">
    <property type="protein sequence ID" value="AFH50526.1"/>
    <property type="molecule type" value="Genomic_DNA"/>
</dbReference>
<protein>
    <submittedName>
        <fullName evidence="9">Cytochrome c biogenesis protein</fullName>
    </submittedName>
</protein>
<accession>I0ANG9</accession>
<evidence type="ECO:0000256" key="3">
    <source>
        <dbReference type="ARBA" id="ARBA00022692"/>
    </source>
</evidence>
<sequence length="233" mass="24893">MLDNLFVTLYEAMTGAAWIAVLASLGWGVLSILLSPCHLSSIPLIVGFITSQGKISLSRTFYISLIFSVGILITIAAIGIITASLGRLMGDIGATGNYLVAGIFFLVGLYLLDIIKFDWNSLGLKQTRSKGLIAALILGLLFGVALGPCTFAYMAPVLGIVFQTAQTNYVFAVILLLAFGIGHCGVIVAAGTLTGKVQKYLSWSEESKTILWIKRICGLLVILGGIYLIYSVY</sequence>
<gene>
    <name evidence="9" type="primary">ccdA</name>
    <name evidence="9" type="ordered locus">IALB_2823</name>
</gene>
<feature type="transmembrane region" description="Helical" evidence="7">
    <location>
        <begin position="132"/>
        <end position="154"/>
    </location>
</feature>
<dbReference type="KEGG" id="ial:IALB_2823"/>
<dbReference type="GO" id="GO:0016020">
    <property type="term" value="C:membrane"/>
    <property type="evidence" value="ECO:0007669"/>
    <property type="project" value="UniProtKB-SubCell"/>
</dbReference>
<reference evidence="9 10" key="1">
    <citation type="journal article" date="2012" name="Front. Microbiol.">
        <title>Complete genome of Ignavibacterium album, a metabolically versatile, flagellated, facultative anaerobe from the phylum Chlorobi.</title>
        <authorList>
            <person name="Liu Z."/>
            <person name="Frigaard N.-U."/>
            <person name="Vogl K."/>
            <person name="Iino T."/>
            <person name="Ohkuma M."/>
            <person name="Overmann J."/>
            <person name="Bryant D.A."/>
        </authorList>
    </citation>
    <scope>NUCLEOTIDE SEQUENCE [LARGE SCALE GENOMIC DNA]</scope>
    <source>
        <strain evidence="10">DSM 19864 / JCM 16511 / NBRC 101810 / Mat9-16</strain>
    </source>
</reference>
<dbReference type="Pfam" id="PF02683">
    <property type="entry name" value="DsbD_TM"/>
    <property type="match status" value="1"/>
</dbReference>
<comment type="subcellular location">
    <subcellularLocation>
        <location evidence="1">Membrane</location>
        <topology evidence="1">Multi-pass membrane protein</topology>
    </subcellularLocation>
</comment>
<comment type="similarity">
    <text evidence="2">Belongs to the DsbD family.</text>
</comment>
<keyword evidence="10" id="KW-1185">Reference proteome</keyword>
<dbReference type="InterPro" id="IPR003834">
    <property type="entry name" value="Cyt_c_assmbl_TM_dom"/>
</dbReference>
<evidence type="ECO:0000313" key="10">
    <source>
        <dbReference type="Proteomes" id="UP000007394"/>
    </source>
</evidence>
<dbReference type="PANTHER" id="PTHR31272">
    <property type="entry name" value="CYTOCHROME C-TYPE BIOGENESIS PROTEIN HI_1454-RELATED"/>
    <property type="match status" value="1"/>
</dbReference>
<evidence type="ECO:0000256" key="6">
    <source>
        <dbReference type="ARBA" id="ARBA00023136"/>
    </source>
</evidence>
<evidence type="ECO:0000256" key="4">
    <source>
        <dbReference type="ARBA" id="ARBA00022748"/>
    </source>
</evidence>
<evidence type="ECO:0000256" key="2">
    <source>
        <dbReference type="ARBA" id="ARBA00006143"/>
    </source>
</evidence>
<dbReference type="HOGENOM" id="CLU_053225_0_2_10"/>
<evidence type="ECO:0000313" key="9">
    <source>
        <dbReference type="EMBL" id="AFH50526.1"/>
    </source>
</evidence>
<keyword evidence="5 7" id="KW-1133">Transmembrane helix</keyword>
<dbReference type="AlphaFoldDB" id="I0ANG9"/>
<dbReference type="Proteomes" id="UP000007394">
    <property type="component" value="Chromosome"/>
</dbReference>
<dbReference type="PATRIC" id="fig|945713.3.peg.2843"/>
<keyword evidence="6 7" id="KW-0472">Membrane</keyword>
<feature type="transmembrane region" description="Helical" evidence="7">
    <location>
        <begin position="16"/>
        <end position="49"/>
    </location>
</feature>
<dbReference type="PANTHER" id="PTHR31272:SF6">
    <property type="entry name" value="CYTOCHROME C-TYPE BIOGENESIS CCDA-LIKE CHLOROPLASTIC PROTEIN"/>
    <property type="match status" value="1"/>
</dbReference>
<feature type="transmembrane region" description="Helical" evidence="7">
    <location>
        <begin position="169"/>
        <end position="191"/>
    </location>
</feature>
<dbReference type="InterPro" id="IPR051790">
    <property type="entry name" value="Cytochrome_c-biogenesis_DsbD"/>
</dbReference>
<keyword evidence="3 7" id="KW-0812">Transmembrane</keyword>
<feature type="transmembrane region" description="Helical" evidence="7">
    <location>
        <begin position="61"/>
        <end position="86"/>
    </location>
</feature>
<dbReference type="STRING" id="945713.IALB_2823"/>
<dbReference type="GO" id="GO:0017004">
    <property type="term" value="P:cytochrome complex assembly"/>
    <property type="evidence" value="ECO:0007669"/>
    <property type="project" value="UniProtKB-KW"/>
</dbReference>
<dbReference type="OrthoDB" id="1199621at2"/>
<feature type="transmembrane region" description="Helical" evidence="7">
    <location>
        <begin position="92"/>
        <end position="112"/>
    </location>
</feature>
<feature type="domain" description="Cytochrome C biogenesis protein transmembrane" evidence="8">
    <location>
        <begin position="18"/>
        <end position="210"/>
    </location>
</feature>
<proteinExistence type="inferred from homology"/>
<evidence type="ECO:0000259" key="8">
    <source>
        <dbReference type="Pfam" id="PF02683"/>
    </source>
</evidence>
<dbReference type="eggNOG" id="COG4232">
    <property type="taxonomic scope" value="Bacteria"/>
</dbReference>
<name>I0ANG9_IGNAJ</name>
<evidence type="ECO:0000256" key="7">
    <source>
        <dbReference type="SAM" id="Phobius"/>
    </source>
</evidence>
<keyword evidence="4" id="KW-0201">Cytochrome c-type biogenesis</keyword>
<organism evidence="9 10">
    <name type="scientific">Ignavibacterium album (strain DSM 19864 / JCM 16511 / NBRC 101810 / Mat9-16)</name>
    <dbReference type="NCBI Taxonomy" id="945713"/>
    <lineage>
        <taxon>Bacteria</taxon>
        <taxon>Pseudomonadati</taxon>
        <taxon>Ignavibacteriota</taxon>
        <taxon>Ignavibacteria</taxon>
        <taxon>Ignavibacteriales</taxon>
        <taxon>Ignavibacteriaceae</taxon>
        <taxon>Ignavibacterium</taxon>
    </lineage>
</organism>
<evidence type="ECO:0000256" key="1">
    <source>
        <dbReference type="ARBA" id="ARBA00004141"/>
    </source>
</evidence>